<dbReference type="CDD" id="cd03811">
    <property type="entry name" value="GT4_GT28_WabH-like"/>
    <property type="match status" value="1"/>
</dbReference>
<dbReference type="PANTHER" id="PTHR12526:SF630">
    <property type="entry name" value="GLYCOSYLTRANSFERASE"/>
    <property type="match status" value="1"/>
</dbReference>
<evidence type="ECO:0000313" key="4">
    <source>
        <dbReference type="Proteomes" id="UP000191160"/>
    </source>
</evidence>
<evidence type="ECO:0000259" key="2">
    <source>
        <dbReference type="Pfam" id="PF13439"/>
    </source>
</evidence>
<sequence length="366" mass="41639">MSFNHKKLVTFFSPDMQGGGAERVISTLITSFSKKGYNIDLLLLKKEGPYLKDIPSNVNIIEFRTKKLIYSIPKLIKYLFLNKPDIIFTSHIHFSTVVSFFSKISSPQTSVIIRQPTMLYPSQKKMNFLDLLRLKIFRYSLSFVDKIVLSSNFMRDEFLKFAFSTSHKIYVVHNPVNIDNVKINCKEKITDLFFVDNLPKIISVGRMTEVKDFSTLIKAFSIVRNKVPCKLIILGDGSLKPNLIKLTKKLCIEDYVLMPGFVNNPHKYIVASDIFVSCSLWEGFPNVLVEAMACDVKIVATNCEGGTSEILESGKWGSLVPISNEFELANSIIKSLQESKSNEASVRVKDFSVQKISDEYEKIFFN</sequence>
<reference evidence="3 4" key="1">
    <citation type="submission" date="2017-02" db="EMBL/GenBank/DDBJ databases">
        <title>Acinetobacter sp. ANC 4945, whole genome shotgun sequencing project.</title>
        <authorList>
            <person name="Radolfova-Krizova L."/>
            <person name="Al Atrouni A."/>
            <person name="Nemec A."/>
        </authorList>
    </citation>
    <scope>NUCLEOTIDE SEQUENCE [LARGE SCALE GENOMIC DNA]</scope>
    <source>
        <strain evidence="3 4">ANC 4945</strain>
    </source>
</reference>
<evidence type="ECO:0000259" key="1">
    <source>
        <dbReference type="Pfam" id="PF00534"/>
    </source>
</evidence>
<proteinExistence type="predicted"/>
<evidence type="ECO:0008006" key="5">
    <source>
        <dbReference type="Google" id="ProtNLM"/>
    </source>
</evidence>
<comment type="caution">
    <text evidence="3">The sequence shown here is derived from an EMBL/GenBank/DDBJ whole genome shotgun (WGS) entry which is preliminary data.</text>
</comment>
<gene>
    <name evidence="3" type="ORF">B1202_15745</name>
</gene>
<organism evidence="3 4">
    <name type="scientific">Acinetobacter amyesii</name>
    <dbReference type="NCBI Taxonomy" id="2942470"/>
    <lineage>
        <taxon>Bacteria</taxon>
        <taxon>Pseudomonadati</taxon>
        <taxon>Pseudomonadota</taxon>
        <taxon>Gammaproteobacteria</taxon>
        <taxon>Moraxellales</taxon>
        <taxon>Moraxellaceae</taxon>
        <taxon>Acinetobacter</taxon>
    </lineage>
</organism>
<dbReference type="GO" id="GO:0016757">
    <property type="term" value="F:glycosyltransferase activity"/>
    <property type="evidence" value="ECO:0007669"/>
    <property type="project" value="InterPro"/>
</dbReference>
<dbReference type="AlphaFoldDB" id="A0A1T1GQW2"/>
<feature type="domain" description="Glycosyl transferase family 1" evidence="1">
    <location>
        <begin position="193"/>
        <end position="343"/>
    </location>
</feature>
<keyword evidence="4" id="KW-1185">Reference proteome</keyword>
<dbReference type="InterPro" id="IPR001296">
    <property type="entry name" value="Glyco_trans_1"/>
</dbReference>
<dbReference type="SUPFAM" id="SSF53756">
    <property type="entry name" value="UDP-Glycosyltransferase/glycogen phosphorylase"/>
    <property type="match status" value="1"/>
</dbReference>
<dbReference type="GO" id="GO:1901135">
    <property type="term" value="P:carbohydrate derivative metabolic process"/>
    <property type="evidence" value="ECO:0007669"/>
    <property type="project" value="UniProtKB-ARBA"/>
</dbReference>
<evidence type="ECO:0000313" key="3">
    <source>
        <dbReference type="EMBL" id="OOV79847.1"/>
    </source>
</evidence>
<dbReference type="Proteomes" id="UP000191160">
    <property type="component" value="Unassembled WGS sequence"/>
</dbReference>
<protein>
    <recommendedName>
        <fullName evidence="5">Glycosyltransferase</fullName>
    </recommendedName>
</protein>
<dbReference type="PANTHER" id="PTHR12526">
    <property type="entry name" value="GLYCOSYLTRANSFERASE"/>
    <property type="match status" value="1"/>
</dbReference>
<dbReference type="Pfam" id="PF00534">
    <property type="entry name" value="Glycos_transf_1"/>
    <property type="match status" value="1"/>
</dbReference>
<feature type="domain" description="Glycosyltransferase subfamily 4-like N-terminal" evidence="2">
    <location>
        <begin position="19"/>
        <end position="179"/>
    </location>
</feature>
<dbReference type="Gene3D" id="3.40.50.2000">
    <property type="entry name" value="Glycogen Phosphorylase B"/>
    <property type="match status" value="2"/>
</dbReference>
<dbReference type="RefSeq" id="WP_078191541.1">
    <property type="nucleotide sequence ID" value="NZ_JAMCOZ010000008.1"/>
</dbReference>
<name>A0A1T1GQW2_9GAMM</name>
<dbReference type="Pfam" id="PF13439">
    <property type="entry name" value="Glyco_transf_4"/>
    <property type="match status" value="1"/>
</dbReference>
<dbReference type="EMBL" id="MVKX01000012">
    <property type="protein sequence ID" value="OOV79847.1"/>
    <property type="molecule type" value="Genomic_DNA"/>
</dbReference>
<accession>A0A1T1GQW2</accession>
<dbReference type="InterPro" id="IPR028098">
    <property type="entry name" value="Glyco_trans_4-like_N"/>
</dbReference>